<dbReference type="Gene3D" id="1.10.8.710">
    <property type="match status" value="1"/>
</dbReference>
<dbReference type="InterPro" id="IPR027417">
    <property type="entry name" value="P-loop_NTPase"/>
</dbReference>
<dbReference type="VEuPathDB" id="AmoebaDB:NF0115950"/>
<dbReference type="InterPro" id="IPR041589">
    <property type="entry name" value="DNAH3_AAA_lid_1"/>
</dbReference>
<gene>
    <name evidence="17" type="ORF">FDP41_000289</name>
</gene>
<dbReference type="Gene3D" id="1.10.8.720">
    <property type="entry name" value="Region D6 of dynein motor"/>
    <property type="match status" value="1"/>
</dbReference>
<dbReference type="InterPro" id="IPR042219">
    <property type="entry name" value="AAA_lid_11_sf"/>
</dbReference>
<dbReference type="Pfam" id="PF08385">
    <property type="entry name" value="DHC_N1"/>
    <property type="match status" value="1"/>
</dbReference>
<evidence type="ECO:0000256" key="1">
    <source>
        <dbReference type="ARBA" id="ARBA00004430"/>
    </source>
</evidence>
<dbReference type="FunFam" id="1.10.287.2620:FF:000002">
    <property type="entry name" value="Dynein heavy chain 2, axonemal"/>
    <property type="match status" value="1"/>
</dbReference>
<dbReference type="GO" id="GO:0008017">
    <property type="term" value="F:microtubule binding"/>
    <property type="evidence" value="ECO:0007669"/>
    <property type="project" value="UniProtKB-ARBA"/>
</dbReference>
<dbReference type="InterPro" id="IPR041658">
    <property type="entry name" value="AAA_lid_11"/>
</dbReference>
<dbReference type="InterPro" id="IPR003593">
    <property type="entry name" value="AAA+_ATPase"/>
</dbReference>
<dbReference type="InterPro" id="IPR043157">
    <property type="entry name" value="Dynein_AAA1S"/>
</dbReference>
<dbReference type="FunFam" id="3.40.50.300:FF:002141">
    <property type="entry name" value="Dynein heavy chain"/>
    <property type="match status" value="1"/>
</dbReference>
<dbReference type="InterPro" id="IPR026983">
    <property type="entry name" value="DHC"/>
</dbReference>
<dbReference type="FunFam" id="1.10.8.710:FF:000007">
    <property type="entry name" value="Putative dynein heavy chain"/>
    <property type="match status" value="1"/>
</dbReference>
<dbReference type="FunFam" id="3.40.50.300:FF:000219">
    <property type="entry name" value="Dynein axonemal heavy chain 17"/>
    <property type="match status" value="1"/>
</dbReference>
<dbReference type="Gene3D" id="1.10.8.1220">
    <property type="match status" value="1"/>
</dbReference>
<evidence type="ECO:0000256" key="7">
    <source>
        <dbReference type="ARBA" id="ARBA00022840"/>
    </source>
</evidence>
<evidence type="ECO:0000256" key="4">
    <source>
        <dbReference type="ARBA" id="ARBA00022701"/>
    </source>
</evidence>
<keyword evidence="5" id="KW-0677">Repeat</keyword>
<dbReference type="InterPro" id="IPR042228">
    <property type="entry name" value="Dynein_linker_3"/>
</dbReference>
<keyword evidence="11" id="KW-0505">Motor protein</keyword>
<evidence type="ECO:0000313" key="18">
    <source>
        <dbReference type="Proteomes" id="UP000444721"/>
    </source>
</evidence>
<dbReference type="GO" id="GO:0005874">
    <property type="term" value="C:microtubule"/>
    <property type="evidence" value="ECO:0007669"/>
    <property type="project" value="UniProtKB-KW"/>
</dbReference>
<dbReference type="FunFam" id="1.20.140.100:FF:000001">
    <property type="entry name" value="dynein heavy chain 17, axonemal"/>
    <property type="match status" value="1"/>
</dbReference>
<dbReference type="Gene3D" id="1.20.920.30">
    <property type="match status" value="1"/>
</dbReference>
<evidence type="ECO:0000256" key="13">
    <source>
        <dbReference type="ARBA" id="ARBA00023273"/>
    </source>
</evidence>
<dbReference type="InterPro" id="IPR043160">
    <property type="entry name" value="Dynein_C_barrel"/>
</dbReference>
<dbReference type="InterPro" id="IPR013594">
    <property type="entry name" value="Dynein_heavy_tail"/>
</dbReference>
<evidence type="ECO:0000259" key="16">
    <source>
        <dbReference type="SMART" id="SM00382"/>
    </source>
</evidence>
<dbReference type="FunFam" id="1.10.8.1220:FF:000001">
    <property type="entry name" value="Dynein axonemal heavy chain 5"/>
    <property type="match status" value="1"/>
</dbReference>
<feature type="domain" description="AAA+ ATPase" evidence="16">
    <location>
        <begin position="2489"/>
        <end position="2634"/>
    </location>
</feature>
<dbReference type="RefSeq" id="XP_044569103.1">
    <property type="nucleotide sequence ID" value="XM_044706133.1"/>
</dbReference>
<dbReference type="Gene3D" id="3.10.490.20">
    <property type="match status" value="1"/>
</dbReference>
<dbReference type="GO" id="GO:0045505">
    <property type="term" value="F:dynein intermediate chain binding"/>
    <property type="evidence" value="ECO:0007669"/>
    <property type="project" value="InterPro"/>
</dbReference>
<dbReference type="EMBL" id="VFQX01000002">
    <property type="protein sequence ID" value="KAF0984390.1"/>
    <property type="molecule type" value="Genomic_DNA"/>
</dbReference>
<dbReference type="Gene3D" id="1.20.1270.280">
    <property type="match status" value="1"/>
</dbReference>
<dbReference type="OMA" id="MREMFNI"/>
<feature type="compositionally biased region" description="Basic and acidic residues" evidence="15">
    <location>
        <begin position="4013"/>
        <end position="4028"/>
    </location>
</feature>
<dbReference type="Gene3D" id="1.20.920.20">
    <property type="match status" value="1"/>
</dbReference>
<dbReference type="FunFam" id="1.20.58.1120:FF:000001">
    <property type="entry name" value="dynein heavy chain 2, axonemal"/>
    <property type="match status" value="1"/>
</dbReference>
<keyword evidence="8" id="KW-0243">Dynein</keyword>
<dbReference type="Pfam" id="PF12781">
    <property type="entry name" value="AAA_9"/>
    <property type="match status" value="1"/>
</dbReference>
<feature type="coiled-coil region" evidence="14">
    <location>
        <begin position="3306"/>
        <end position="3364"/>
    </location>
</feature>
<proteinExistence type="inferred from homology"/>
<dbReference type="GO" id="GO:0051959">
    <property type="term" value="F:dynein light intermediate chain binding"/>
    <property type="evidence" value="ECO:0007669"/>
    <property type="project" value="InterPro"/>
</dbReference>
<dbReference type="Pfam" id="PF08393">
    <property type="entry name" value="DHC_N2"/>
    <property type="match status" value="1"/>
</dbReference>
<evidence type="ECO:0000256" key="10">
    <source>
        <dbReference type="ARBA" id="ARBA00023069"/>
    </source>
</evidence>
<dbReference type="Pfam" id="PF18198">
    <property type="entry name" value="AAA_lid_11"/>
    <property type="match status" value="1"/>
</dbReference>
<dbReference type="Gene3D" id="1.10.287.2620">
    <property type="match status" value="1"/>
</dbReference>
<evidence type="ECO:0000256" key="12">
    <source>
        <dbReference type="ARBA" id="ARBA00023212"/>
    </source>
</evidence>
<dbReference type="Pfam" id="PF12774">
    <property type="entry name" value="AAA_6"/>
    <property type="match status" value="1"/>
</dbReference>
<dbReference type="SMART" id="SM00382">
    <property type="entry name" value="AAA"/>
    <property type="match status" value="2"/>
</dbReference>
<dbReference type="Pfam" id="PF12780">
    <property type="entry name" value="AAA_8"/>
    <property type="match status" value="1"/>
</dbReference>
<dbReference type="FunFam" id="3.20.180.20:FF:000001">
    <property type="entry name" value="Dynein axonemal heavy chain 5"/>
    <property type="match status" value="1"/>
</dbReference>
<dbReference type="GO" id="GO:0008569">
    <property type="term" value="F:minus-end-directed microtubule motor activity"/>
    <property type="evidence" value="ECO:0007669"/>
    <property type="project" value="InterPro"/>
</dbReference>
<dbReference type="FunFam" id="3.10.490.20:FF:000009">
    <property type="entry name" value="Dynein heavy chain 4"/>
    <property type="match status" value="1"/>
</dbReference>
<dbReference type="OrthoDB" id="10251809at2759"/>
<dbReference type="PANTHER" id="PTHR45703:SF8">
    <property type="entry name" value="DYNEINS HEAVY CHAIN"/>
    <property type="match status" value="1"/>
</dbReference>
<feature type="compositionally biased region" description="Low complexity" evidence="15">
    <location>
        <begin position="4045"/>
        <end position="4057"/>
    </location>
</feature>
<dbReference type="GO" id="GO:0060294">
    <property type="term" value="P:cilium movement involved in cell motility"/>
    <property type="evidence" value="ECO:0007669"/>
    <property type="project" value="UniProtKB-ARBA"/>
</dbReference>
<dbReference type="GO" id="GO:0005524">
    <property type="term" value="F:ATP binding"/>
    <property type="evidence" value="ECO:0007669"/>
    <property type="project" value="UniProtKB-KW"/>
</dbReference>
<dbReference type="Pfam" id="PF17857">
    <property type="entry name" value="AAA_lid_1"/>
    <property type="match status" value="1"/>
</dbReference>
<dbReference type="GO" id="GO:0036159">
    <property type="term" value="P:inner dynein arm assembly"/>
    <property type="evidence" value="ECO:0007669"/>
    <property type="project" value="UniProtKB-ARBA"/>
</dbReference>
<dbReference type="Gene3D" id="3.20.180.20">
    <property type="entry name" value="Dynein heavy chain, N-terminal domain 2"/>
    <property type="match status" value="1"/>
</dbReference>
<dbReference type="VEuPathDB" id="AmoebaDB:NfTy_000080"/>
<dbReference type="FunFam" id="3.40.50.300:FF:000049">
    <property type="entry name" value="Dynein, axonemal, heavy chain 5"/>
    <property type="match status" value="1"/>
</dbReference>
<evidence type="ECO:0000256" key="6">
    <source>
        <dbReference type="ARBA" id="ARBA00022741"/>
    </source>
</evidence>
<feature type="region of interest" description="Disordered" evidence="15">
    <location>
        <begin position="4013"/>
        <end position="4084"/>
    </location>
</feature>
<evidence type="ECO:0000256" key="8">
    <source>
        <dbReference type="ARBA" id="ARBA00023017"/>
    </source>
</evidence>
<keyword evidence="6" id="KW-0547">Nucleotide-binding</keyword>
<organism evidence="17 18">
    <name type="scientific">Naegleria fowleri</name>
    <name type="common">Brain eating amoeba</name>
    <dbReference type="NCBI Taxonomy" id="5763"/>
    <lineage>
        <taxon>Eukaryota</taxon>
        <taxon>Discoba</taxon>
        <taxon>Heterolobosea</taxon>
        <taxon>Tetramitia</taxon>
        <taxon>Eutetramitia</taxon>
        <taxon>Vahlkampfiidae</taxon>
        <taxon>Naegleria</taxon>
    </lineage>
</organism>
<dbReference type="InterPro" id="IPR024743">
    <property type="entry name" value="Dynein_HC_stalk"/>
</dbReference>
<protein>
    <recommendedName>
        <fullName evidence="16">AAA+ ATPase domain-containing protein</fullName>
    </recommendedName>
</protein>
<dbReference type="Pfam" id="PF12775">
    <property type="entry name" value="AAA_7"/>
    <property type="match status" value="1"/>
</dbReference>
<evidence type="ECO:0000256" key="11">
    <source>
        <dbReference type="ARBA" id="ARBA00023175"/>
    </source>
</evidence>
<comment type="subcellular location">
    <subcellularLocation>
        <location evidence="1">Cytoplasm</location>
        <location evidence="1">Cytoskeleton</location>
        <location evidence="1">Cilium axoneme</location>
    </subcellularLocation>
</comment>
<dbReference type="Gene3D" id="1.20.140.100">
    <property type="entry name" value="Dynein heavy chain, N-terminal domain 2"/>
    <property type="match status" value="1"/>
</dbReference>
<dbReference type="VEuPathDB" id="AmoebaDB:FDP41_000289"/>
<accession>A0A6A5CFP0</accession>
<dbReference type="GeneID" id="68107507"/>
<keyword evidence="7" id="KW-0067">ATP-binding</keyword>
<dbReference type="Gene3D" id="1.10.472.130">
    <property type="match status" value="1"/>
</dbReference>
<keyword evidence="10" id="KW-0969">Cilium</keyword>
<dbReference type="VEuPathDB" id="AmoebaDB:NF0115940"/>
<keyword evidence="4" id="KW-0493">Microtubule</keyword>
<keyword evidence="3" id="KW-0963">Cytoplasm</keyword>
<dbReference type="Gene3D" id="6.10.140.1060">
    <property type="match status" value="1"/>
</dbReference>
<dbReference type="InterPro" id="IPR004273">
    <property type="entry name" value="Dynein_heavy_D6_P-loop"/>
</dbReference>
<dbReference type="VEuPathDB" id="AmoebaDB:NF0014800"/>
<dbReference type="SUPFAM" id="SSF52540">
    <property type="entry name" value="P-loop containing nucleoside triphosphate hydrolases"/>
    <property type="match status" value="4"/>
</dbReference>
<dbReference type="VEuPathDB" id="AmoebaDB:NF0007370"/>
<comment type="caution">
    <text evidence="17">The sequence shown here is derived from an EMBL/GenBank/DDBJ whole genome shotgun (WGS) entry which is preliminary data.</text>
</comment>
<dbReference type="GO" id="GO:0036156">
    <property type="term" value="C:inner dynein arm"/>
    <property type="evidence" value="ECO:0007669"/>
    <property type="project" value="UniProtKB-ARBA"/>
</dbReference>
<dbReference type="InterPro" id="IPR041466">
    <property type="entry name" value="Dynein_AAA5_ext"/>
</dbReference>
<keyword evidence="12" id="KW-0206">Cytoskeleton</keyword>
<name>A0A6A5CFP0_NAEFO</name>
<comment type="similarity">
    <text evidence="2">Belongs to the dynein heavy chain family.</text>
</comment>
<dbReference type="Pfam" id="PF18199">
    <property type="entry name" value="Dynein_C"/>
    <property type="match status" value="1"/>
</dbReference>
<keyword evidence="13" id="KW-0966">Cell projection</keyword>
<dbReference type="Proteomes" id="UP000444721">
    <property type="component" value="Unassembled WGS sequence"/>
</dbReference>
<dbReference type="Pfam" id="PF17852">
    <property type="entry name" value="Dynein_AAA_lid"/>
    <property type="match status" value="1"/>
</dbReference>
<keyword evidence="9 14" id="KW-0175">Coiled coil</keyword>
<evidence type="ECO:0000256" key="3">
    <source>
        <dbReference type="ARBA" id="ARBA00022490"/>
    </source>
</evidence>
<dbReference type="SUPFAM" id="SSF46966">
    <property type="entry name" value="Spectrin repeat"/>
    <property type="match status" value="1"/>
</dbReference>
<dbReference type="Gene3D" id="3.40.50.300">
    <property type="entry name" value="P-loop containing nucleotide triphosphate hydrolases"/>
    <property type="match status" value="5"/>
</dbReference>
<dbReference type="InterPro" id="IPR042222">
    <property type="entry name" value="Dynein_2_N"/>
</dbReference>
<dbReference type="InterPro" id="IPR024317">
    <property type="entry name" value="Dynein_heavy_chain_D4_dom"/>
</dbReference>
<dbReference type="InterPro" id="IPR035706">
    <property type="entry name" value="AAA_9"/>
</dbReference>
<dbReference type="FunFam" id="1.20.920.30:FF:000002">
    <property type="entry name" value="Dynein axonemal heavy chain 3"/>
    <property type="match status" value="1"/>
</dbReference>
<evidence type="ECO:0000256" key="5">
    <source>
        <dbReference type="ARBA" id="ARBA00022737"/>
    </source>
</evidence>
<dbReference type="Pfam" id="PF03028">
    <property type="entry name" value="Dynein_heavy"/>
    <property type="match status" value="1"/>
</dbReference>
<evidence type="ECO:0000256" key="9">
    <source>
        <dbReference type="ARBA" id="ARBA00023054"/>
    </source>
</evidence>
<dbReference type="PANTHER" id="PTHR45703">
    <property type="entry name" value="DYNEIN HEAVY CHAIN"/>
    <property type="match status" value="1"/>
</dbReference>
<evidence type="ECO:0000313" key="17">
    <source>
        <dbReference type="EMBL" id="KAF0984390.1"/>
    </source>
</evidence>
<dbReference type="InterPro" id="IPR041228">
    <property type="entry name" value="Dynein_C"/>
</dbReference>
<feature type="domain" description="AAA+ ATPase" evidence="16">
    <location>
        <begin position="1885"/>
        <end position="2020"/>
    </location>
</feature>
<keyword evidence="18" id="KW-1185">Reference proteome</keyword>
<evidence type="ECO:0000256" key="14">
    <source>
        <dbReference type="SAM" id="Coils"/>
    </source>
</evidence>
<dbReference type="FunFam" id="1.10.8.720:FF:000002">
    <property type="entry name" value="Dynein heavy chain 9, axonemal"/>
    <property type="match status" value="1"/>
</dbReference>
<dbReference type="InterPro" id="IPR013602">
    <property type="entry name" value="Dynein_heavy_linker"/>
</dbReference>
<dbReference type="InterPro" id="IPR035699">
    <property type="entry name" value="AAA_6"/>
</dbReference>
<evidence type="ECO:0000256" key="2">
    <source>
        <dbReference type="ARBA" id="ARBA00008887"/>
    </source>
</evidence>
<evidence type="ECO:0000256" key="15">
    <source>
        <dbReference type="SAM" id="MobiDB-lite"/>
    </source>
</evidence>
<feature type="coiled-coil region" evidence="14">
    <location>
        <begin position="2784"/>
        <end position="2811"/>
    </location>
</feature>
<dbReference type="Gene3D" id="1.20.58.1120">
    <property type="match status" value="1"/>
</dbReference>
<reference evidence="17 18" key="1">
    <citation type="journal article" date="2019" name="Sci. Rep.">
        <title>Nanopore sequencing improves the draft genome of the human pathogenic amoeba Naegleria fowleri.</title>
        <authorList>
            <person name="Liechti N."/>
            <person name="Schurch N."/>
            <person name="Bruggmann R."/>
            <person name="Wittwer M."/>
        </authorList>
    </citation>
    <scope>NUCLEOTIDE SEQUENCE [LARGE SCALE GENOMIC DNA]</scope>
    <source>
        <strain evidence="17 18">ATCC 30894</strain>
    </source>
</reference>
<dbReference type="Pfam" id="PF12777">
    <property type="entry name" value="MT"/>
    <property type="match status" value="1"/>
</dbReference>
<sequence length="4565" mass="523869">MPPATASKEEKEDSKITDERQAWIEKTVRNTFRVSEKETRKLLETDEYRKITSTFFENVEAKQIFIFYNSASNLSISIQMPSSYSKKTIYFIKKSKVSLTPENIASSLLVGEVSESALETLSLVSNQLFLPILKNCVEQQSSSAEESDEKISRDVVTYFHKFLATVYVTSGQIEGKTLLPIPPDDVVQETIDQEQDKDMIHGLETAVVNWANQIKDVLTKDPEILFTPNYHPGPLDEIEFWNSKRADLDSISKQLASDKVTRVIEILKNNQSTYIPSFLKMMEEVDVKKQEAFDNHRFLKPLRKYFESVNIKSDNHSEYLELPNVFRSIFHLIFMIWKTSTTYNKPERLVVLVRELCNDLIDHSREYIGGKEIFNTEFPDAVEKFENTLSICGLVKKYFFAYKAKVEQECPNNQWKVAPASLFHRLDLFLERCRDILNIFNQGRLFGKLANIQIGGTKGDSLSREVKDIHVRFSEEIAKFKEIQYDALLVEEHKFEEDFYNFKNQIKEFEKKIGSIISKSFEESNTIHAGVKVIESFDGLLDRESVQQEIVKKQGDLLQTFRKELKRVQQTFTESKNAPIIFHNMPPVTGAIQWAESLLERIDGPMRKLSSLSKTVFDTSEGKETVKLHANIVGKIKQYQQQLYTEWAKSVAETSETKLNEKLLKRGQDGTVTVNFDPALVRLLREVNYLQKINTLHEGEPQWNIPQEAIDLFAKNEKYRTQTGSLEYIVNMYNVVHSSLIDVERPLFQQQLNKIDTILERATEELCWKNDSEIDQFLSEAMNAVKLASHTLSCIKKNIGEIEKALVKWEKNPMFQRKETRTLTMKEFDARSKEMKSTYEKMVKKTGELISAKLSDCLEVLRGGKQKSSEEQIPQELGCIGVDENSTSWKNFVTYANNMVMDGICKSVMASMRALLEQMSVEFLQRTEQSPFLEISLVLVKKHTNIPHHDIYEASFSPSLNPKDEVSFKGVIDSWINDFCTVSASIARLDTGSGDYLKDVMQNAEIKKAIKQIHDGVEHVTKECNKFAEQYIAHKKIYEIDQKEYFEEFLEQTLPQDNSKGKNHNIDVAKFDEQIKKYHGIYEQIKELTGCDNAGWLRVDAKPIKQELLRICTSWEKLFSNFLANSVSERLNDIFSFMATVESGIDKEVVPGDITTLREVIRYIRDIKVETESEHGIFQPLQEITQLLASYGIELSPTLISSLEQAPAKWDGLYKRSLVRRTELSDLQDQESTKVKEQGVQFGKRVLKFQEEFREITAFFYKSGSQEAYKSIDKWQLLLVDMEKEAAKLRELQDLFEITVSEYNALKTCREEVVLLKSLWDIIAHILSLFKDWMKTSFKKVDVDALVEESKKLKKIIQNFNPKARAWDSYIGLNNAVTNMLTSLPLVQDLRNPAMRRRHWDELLEETHKKGAIDPDSNFNLEQLLDLGLHSYVDTVQTIVDKASKELIIEKSLTKVESTWEKLSFVFGYDEELKCPILGSVEEIVEVLQDNQVQLQNMSTMKYVEFFIDSLTKWQIALSTIDSIITEWVGVQKKWQNLYPIFMMSKDIKEKLHEDAVRFAEADAEWRVFMDVAKTVPKITEACTEPTIRTKLNSSLDVLEYLQHVEEKLDMCQKSLSEYLETKCKAFPRFYFIKAGDVIDILSKGSYPKLVMKHMSKIIEATSTLTFDENSDIANGLISKEDEVISFPEKYECKGPVEDWLNGVLKTVVKSLTTILGEAHAAYVEQQRDQWVFQFPAQIVVVASRVWFTSEVNSAFERQEEGNKNALKDYYNQLKDQLAKLTTLVQGELSSGDRKKIITLITVDVHNRDIVLKLMEEKAENAQVFTWQSQLRYSWDDTKGCTINIADAEFKYGYEYIGNCGCLVITPLTDRCYITLTQSLRLVMGGAPAGPAGTGKTETTKDLGRALGIQVYVFNCTEQMNPASLGNIFKGLAMTGTWGCFDEFNRIRVGVLSVVATQFKSILDALRAQKKEFIFEQENISLIPTCGVFITMNPGYKGRTELPENLKALFRPCAMIVPDFMNICEIMLASEGFINAKDLAKKFVTLYRLNKELLSKQDHYDWGLRAIKSVLVIAGGLKRAEPTVSEDRILMRALRDTNLAKLSKDDIEIFKGLIRDLFPRIEIEPKSDPELVKAIKQATEERKLQTGENDIFISKVVQFKELLDVRHSVFVLGPAGSGKSCVWKTLAKAFEIQGKRTWFHVLNPKSVTSGELYGYTHPVSKDWKDGLLSFTMREMAETKTPNPKWIVLDGDIDAEWIESMNTVMDDNKVLTLASNERIPLNPTMRMLFEIDHLRNATPATVSRAGILFLNETDIGWQPFKESWIETRNVEKEKQNLDRLFYTYAPHILGWLKKHHHIIPRQDINMIQTLCYLLESLITPESCPPGCSHEIYEYYFAFACIWAFGGALEDDERVLFNGMFKKDFPQVKFPDTATVFDFYVVTEGDSVRLEPWSTKVQEYIHDPELPFSEIVVNTADTARLTYLTDLLADKKKPVLLVGTAGTGKTTVVKGKLRNLDEDTLYTTINFNSNTDAESFQNILEQSIVKKAGKMYGPPGRKKLIYFIDDLNMPNPDKYGTQSAIEFLRQHMDYGFWYDRNNMSTKEVSNVQYIAAMNPKAGSFTVTGRLQRHFGMFACTFPADADLRTIYSQIINAHLETFDKKVHNIAGKLVEATIKLHKEVSKYFLPTAVKFHYQFNLREISNLFQGLCRSTKEHYTEPSQIIRLWMHESFRVFSDRMTEHEDVAKFNAMATKISKDVLDCEISDGENLIFASFISDQEGNGPYIEATDYQKLKQTLERKLDEYNSSRSIMNLELFKQAIWHICRISRILSNPRGNALLVGVGGSGKQSLAKLASFINNYEISQITVTPSYKILDFKKDLLELYKKAGEKDMKISFILTDSQIIDQKQLVFINDFLSSGYIPELFAPDDVEKSIQAVQPAVKYAGKDHNDKKVCWDFFLEKVKKNLHLVLCFSPVGEQLRTWCRKFPAIMNCSVIDWFHEWPRDALISVAYRFLNSEDLQLGDEAMITNISEHMAFVHESVSVACKTYQQVDRRYNYTTPKSFLELIEVYKKLLAKKREELNSTIDRLSNGLTKINESEEKVKELSTVLAQEAIVVEEKKRATEELLAKVTKENTFLASQQKIVEEEEVKQNKVVAEVNALAKVCSEELAKAEPLIEKAKKSLEVLNVKDFQELKSFTNPPAFVDVVTAAVMILKAPRGVPKNVAWAESKKMMNNPNQFMTELISFNAETIPKIPQENIDALKNNKYLQHPEFKPELIQSKSKAAAGLCDWVINVVAFYDLDKLIEPKRQQLAQAMEEKEKNEAHLRKISDKLNSLRKAKEQAELEHNNAQQELIRIEKQKKKTEDKLSLAHRLVNGLSDEKIRWADSIKELNEREKTLIGDVLLAAAFLSYVGPFTKKYRDHLVNEKWIVDLKERKIPTTEGIDPLFGVLAEDAQVAQWNNEGLPSDRVSIENGAIVTNCKRWPLLIDPQLQGVKWIKNMESKNNLQVIQLTKKGYLETLIHAIMNGYPVLLENVGESIDPILDPLLSQSYTRKGSSVSIKLGNREVDFDPKFKLYIQTKLPNPHYRPEIVAQTTLLNFMVTEQGLDDQLLGTVVNKERPDLEELRLSYLRQLRQFKIDLKNCEDALRNELSNAKGDYLENHRLIDNLEATKKKSQQIKVSLKEILENNRMIDESRQVYRPVSIRGSMLYFLIDQLSKIDHMYQYSLEAFMVVFNKALEKAEASEVVEKRVENIVDSITETLFSYVSRGLFERHKLIFSTMLCIEIMKKKNELDPTHIDFLLRAPRIDGIERKETVIGWCSELSWAYVQALSQIEGTTPAFNLLPEDMAGSWRRWKEWTEFEKPEEKPLPLEWKNLTPFQRLLIIRCLRPDRLTMAVTNFVRERIGEKYVRDIPVDLEVSYLDSGPTTPLFFILSPGVDPVKSVEKIGEKYGFTTALGKFKNVSLGEGQTVVAENALQHAFRTGGWVMLNNLHLTPEWLGTLEKKLEQFAEQYSRQEMREKKRREKESALKKTASTTKISTEEAEVSIEVAESSPPSEEQIAQIPPAEEHHDDEDEEEDNGHPDFRVFLSAEPSNQIPIGILQRSIKLTNEPPSGLKANLVRSLLQFDDNVWEGSSKQTEFKGILFSLCFFHACIVERKKFGPQGWNRNYPFNLGDLTTCILVLNNYLEDRPKVPWEDLRYVFGEIMYGGHITDDWDRKLCKTYLEKFIRPDVVDQIELCPEFLSPPTNLSHKGYLEYVEKNLPPESPVCYGLHPNAEIGFRTAQGENMFNMITEMQPRSAAGGGAGMSFQEKKEISDRLDEERTPYQNSFYQECEYMNKLLVEIDRSLKELQSGLDGLLTISDKMQVLQNAIYLNKVPETWSALAYPSPRKLDGWFDDLLQRYQQLLNWTADLQTPKVVWISGLFNPQSFLTAIMQTIARQKTWALDEMTLVADVTKKYAVDEIEQAAREGAYVTGLSLEGAAWDSKKGTLVDSKLKDLHPKMPIIHIKAVQNEKADPNSFYDCPVYRTQERGPDYIFTCKLKTRDPPSKWIMAGAAMLLDCPDSI</sequence>
<dbReference type="FunFam" id="1.20.920.20:FF:000001">
    <property type="entry name" value="dynein heavy chain 2, axonemal"/>
    <property type="match status" value="1"/>
</dbReference>